<evidence type="ECO:0000313" key="2">
    <source>
        <dbReference type="EMBL" id="GJN00606.1"/>
    </source>
</evidence>
<dbReference type="Proteomes" id="UP001054889">
    <property type="component" value="Unassembled WGS sequence"/>
</dbReference>
<gene>
    <name evidence="2" type="primary">ga17798</name>
    <name evidence="1" type="synonym">ga17551</name>
    <name evidence="1" type="ORF">PR202_ga17551</name>
    <name evidence="2" type="ORF">PR202_ga17798</name>
</gene>
<organism evidence="2 3">
    <name type="scientific">Eleusine coracana subsp. coracana</name>
    <dbReference type="NCBI Taxonomy" id="191504"/>
    <lineage>
        <taxon>Eukaryota</taxon>
        <taxon>Viridiplantae</taxon>
        <taxon>Streptophyta</taxon>
        <taxon>Embryophyta</taxon>
        <taxon>Tracheophyta</taxon>
        <taxon>Spermatophyta</taxon>
        <taxon>Magnoliopsida</taxon>
        <taxon>Liliopsida</taxon>
        <taxon>Poales</taxon>
        <taxon>Poaceae</taxon>
        <taxon>PACMAD clade</taxon>
        <taxon>Chloridoideae</taxon>
        <taxon>Cynodonteae</taxon>
        <taxon>Eleusininae</taxon>
        <taxon>Eleusine</taxon>
    </lineage>
</organism>
<proteinExistence type="predicted"/>
<reference evidence="2" key="1">
    <citation type="journal article" date="2018" name="DNA Res.">
        <title>Multiple hybrid de novo genome assembly of finger millet, an orphan allotetraploid crop.</title>
        <authorList>
            <person name="Hatakeyama M."/>
            <person name="Aluri S."/>
            <person name="Balachadran M.T."/>
            <person name="Sivarajan S.R."/>
            <person name="Patrignani A."/>
            <person name="Gruter S."/>
            <person name="Poveda L."/>
            <person name="Shimizu-Inatsugi R."/>
            <person name="Baeten J."/>
            <person name="Francoijs K.J."/>
            <person name="Nataraja K.N."/>
            <person name="Reddy Y.A.N."/>
            <person name="Phadnis S."/>
            <person name="Ravikumar R.L."/>
            <person name="Schlapbach R."/>
            <person name="Sreeman S.M."/>
            <person name="Shimizu K.K."/>
        </authorList>
    </citation>
    <scope>NUCLEOTIDE SEQUENCE</scope>
</reference>
<sequence>MSATRAAGDIAAADGDDRRRRELHAFDDTKAGVKGLVDAGITSMPSIFHHPPDSLDSTDGVGDGGGGSIPVVDLSAARQEEVVARVRAAAVQGAVQLQLRPAVPVARG</sequence>
<dbReference type="InterPro" id="IPR027443">
    <property type="entry name" value="IPNS-like_sf"/>
</dbReference>
<keyword evidence="3" id="KW-1185">Reference proteome</keyword>
<dbReference type="EMBL" id="BQKI01000008">
    <property type="protein sequence ID" value="GJN00606.1"/>
    <property type="molecule type" value="Genomic_DNA"/>
</dbReference>
<dbReference type="Gene3D" id="2.60.120.330">
    <property type="entry name" value="B-lactam Antibiotic, Isopenicillin N Synthase, Chain"/>
    <property type="match status" value="1"/>
</dbReference>
<comment type="caution">
    <text evidence="2">The sequence shown here is derived from an EMBL/GenBank/DDBJ whole genome shotgun (WGS) entry which is preliminary data.</text>
</comment>
<protein>
    <submittedName>
        <fullName evidence="2">Uncharacterized protein</fullName>
    </submittedName>
</protein>
<evidence type="ECO:0000313" key="1">
    <source>
        <dbReference type="EMBL" id="GJN00373.1"/>
    </source>
</evidence>
<accession>A0AAV5CRD2</accession>
<name>A0AAV5CRD2_ELECO</name>
<reference evidence="2" key="2">
    <citation type="submission" date="2021-12" db="EMBL/GenBank/DDBJ databases">
        <title>Resequencing data analysis of finger millet.</title>
        <authorList>
            <person name="Hatakeyama M."/>
            <person name="Aluri S."/>
            <person name="Balachadran M.T."/>
            <person name="Sivarajan S.R."/>
            <person name="Poveda L."/>
            <person name="Shimizu-Inatsugi R."/>
            <person name="Schlapbach R."/>
            <person name="Sreeman S.M."/>
            <person name="Shimizu K.K."/>
        </authorList>
    </citation>
    <scope>NUCLEOTIDE SEQUENCE</scope>
</reference>
<evidence type="ECO:0000313" key="3">
    <source>
        <dbReference type="Proteomes" id="UP001054889"/>
    </source>
</evidence>
<dbReference type="AlphaFoldDB" id="A0AAV5CRD2"/>
<dbReference type="EMBL" id="BQKI01000008">
    <property type="protein sequence ID" value="GJN00373.1"/>
    <property type="molecule type" value="Genomic_DNA"/>
</dbReference>